<evidence type="ECO:0008006" key="4">
    <source>
        <dbReference type="Google" id="ProtNLM"/>
    </source>
</evidence>
<reference evidence="2 3" key="1">
    <citation type="submission" date="2017-03" db="EMBL/GenBank/DDBJ databases">
        <title>Genomes of endolithic fungi from Antarctica.</title>
        <authorList>
            <person name="Coleine C."/>
            <person name="Masonjones S."/>
            <person name="Stajich J.E."/>
        </authorList>
    </citation>
    <scope>NUCLEOTIDE SEQUENCE [LARGE SCALE GENOMIC DNA]</scope>
    <source>
        <strain evidence="2 3">CCFEE 6315</strain>
    </source>
</reference>
<dbReference type="OrthoDB" id="5273928at2759"/>
<comment type="caution">
    <text evidence="2">The sequence shown here is derived from an EMBL/GenBank/DDBJ whole genome shotgun (WGS) entry which is preliminary data.</text>
</comment>
<gene>
    <name evidence="2" type="ORF">B0A50_04080</name>
</gene>
<protein>
    <recommendedName>
        <fullName evidence="4">F-box domain-containing protein</fullName>
    </recommendedName>
</protein>
<feature type="region of interest" description="Disordered" evidence="1">
    <location>
        <begin position="353"/>
        <end position="374"/>
    </location>
</feature>
<accession>A0A4U0U005</accession>
<keyword evidence="3" id="KW-1185">Reference proteome</keyword>
<dbReference type="Proteomes" id="UP000308549">
    <property type="component" value="Unassembled WGS sequence"/>
</dbReference>
<organism evidence="2 3">
    <name type="scientific">Salinomyces thailandicus</name>
    <dbReference type="NCBI Taxonomy" id="706561"/>
    <lineage>
        <taxon>Eukaryota</taxon>
        <taxon>Fungi</taxon>
        <taxon>Dikarya</taxon>
        <taxon>Ascomycota</taxon>
        <taxon>Pezizomycotina</taxon>
        <taxon>Dothideomycetes</taxon>
        <taxon>Dothideomycetidae</taxon>
        <taxon>Mycosphaerellales</taxon>
        <taxon>Teratosphaeriaceae</taxon>
        <taxon>Salinomyces</taxon>
    </lineage>
</organism>
<dbReference type="EMBL" id="NAJL01000020">
    <property type="protein sequence ID" value="TKA28014.1"/>
    <property type="molecule type" value="Genomic_DNA"/>
</dbReference>
<proteinExistence type="predicted"/>
<evidence type="ECO:0000313" key="2">
    <source>
        <dbReference type="EMBL" id="TKA28014.1"/>
    </source>
</evidence>
<evidence type="ECO:0000313" key="3">
    <source>
        <dbReference type="Proteomes" id="UP000308549"/>
    </source>
</evidence>
<name>A0A4U0U005_9PEZI</name>
<dbReference type="AlphaFoldDB" id="A0A4U0U005"/>
<evidence type="ECO:0000256" key="1">
    <source>
        <dbReference type="SAM" id="MobiDB-lite"/>
    </source>
</evidence>
<sequence>MPFDRDSGLTYTENIVRASPPACLCTTFHSTPIPLCELTTHPAPDRGTRSLTHTMERSLLENLDRLSPAAFLALPDHILARVLSFIDRHDLWSVHIWQILIQVPLSPSLAPHRHRRWRWSWGCPACLARPGYFSSNLAHASSPSAAWLTYLTIGPIVARKVGLEVLVPSIAAVRNLRVLNLQQCTFNDRIFRTWAELAQTEGAFAKLEAISAGERSAKITCGALRFLPCFKRLEVFCLAQSGLEEEEVGTPGTRVGGFVSGRGPFFAFAMPGNAARGSRPGSHWSFCLTDWIKWGRDRHHLKRGSVTNDLQMEVGVPNNCLSRSRKGGVVCFERDYTPWVPTRREMEPWMFSPGKEVDESTRRGPKRVKRAESGKAAAMADLLSGL</sequence>